<feature type="region of interest" description="Disordered" evidence="2">
    <location>
        <begin position="1"/>
        <end position="47"/>
    </location>
</feature>
<keyword evidence="1" id="KW-0694">RNA-binding</keyword>
<accession>A0AAU9NLZ6</accession>
<evidence type="ECO:0000313" key="4">
    <source>
        <dbReference type="EMBL" id="CAH1438893.1"/>
    </source>
</evidence>
<comment type="caution">
    <text evidence="4">The sequence shown here is derived from an EMBL/GenBank/DDBJ whole genome shotgun (WGS) entry which is preliminary data.</text>
</comment>
<evidence type="ECO:0000313" key="5">
    <source>
        <dbReference type="Proteomes" id="UP001157418"/>
    </source>
</evidence>
<dbReference type="InterPro" id="IPR035979">
    <property type="entry name" value="RBD_domain_sf"/>
</dbReference>
<dbReference type="AlphaFoldDB" id="A0AAU9NLZ6"/>
<feature type="region of interest" description="Disordered" evidence="2">
    <location>
        <begin position="476"/>
        <end position="511"/>
    </location>
</feature>
<dbReference type="CDD" id="cd00590">
    <property type="entry name" value="RRM_SF"/>
    <property type="match status" value="1"/>
</dbReference>
<dbReference type="GO" id="GO:0003723">
    <property type="term" value="F:RNA binding"/>
    <property type="evidence" value="ECO:0007669"/>
    <property type="project" value="UniProtKB-UniRule"/>
</dbReference>
<feature type="region of interest" description="Disordered" evidence="2">
    <location>
        <begin position="350"/>
        <end position="381"/>
    </location>
</feature>
<proteinExistence type="predicted"/>
<evidence type="ECO:0000259" key="3">
    <source>
        <dbReference type="PROSITE" id="PS50102"/>
    </source>
</evidence>
<feature type="domain" description="RRM" evidence="3">
    <location>
        <begin position="29"/>
        <end position="106"/>
    </location>
</feature>
<dbReference type="InterPro" id="IPR000504">
    <property type="entry name" value="RRM_dom"/>
</dbReference>
<dbReference type="EMBL" id="CAKMRJ010004445">
    <property type="protein sequence ID" value="CAH1438893.1"/>
    <property type="molecule type" value="Genomic_DNA"/>
</dbReference>
<evidence type="ECO:0000256" key="2">
    <source>
        <dbReference type="SAM" id="MobiDB-lite"/>
    </source>
</evidence>
<dbReference type="SUPFAM" id="SSF54928">
    <property type="entry name" value="RNA-binding domain, RBD"/>
    <property type="match status" value="1"/>
</dbReference>
<evidence type="ECO:0000256" key="1">
    <source>
        <dbReference type="PROSITE-ProRule" id="PRU00176"/>
    </source>
</evidence>
<organism evidence="4 5">
    <name type="scientific">Lactuca virosa</name>
    <dbReference type="NCBI Taxonomy" id="75947"/>
    <lineage>
        <taxon>Eukaryota</taxon>
        <taxon>Viridiplantae</taxon>
        <taxon>Streptophyta</taxon>
        <taxon>Embryophyta</taxon>
        <taxon>Tracheophyta</taxon>
        <taxon>Spermatophyta</taxon>
        <taxon>Magnoliopsida</taxon>
        <taxon>eudicotyledons</taxon>
        <taxon>Gunneridae</taxon>
        <taxon>Pentapetalae</taxon>
        <taxon>asterids</taxon>
        <taxon>campanulids</taxon>
        <taxon>Asterales</taxon>
        <taxon>Asteraceae</taxon>
        <taxon>Cichorioideae</taxon>
        <taxon>Cichorieae</taxon>
        <taxon>Lactucinae</taxon>
        <taxon>Lactuca</taxon>
    </lineage>
</organism>
<feature type="compositionally biased region" description="Low complexity" evidence="2">
    <location>
        <begin position="20"/>
        <end position="30"/>
    </location>
</feature>
<dbReference type="PROSITE" id="PS50102">
    <property type="entry name" value="RRM"/>
    <property type="match status" value="1"/>
</dbReference>
<dbReference type="Proteomes" id="UP001157418">
    <property type="component" value="Unassembled WGS sequence"/>
</dbReference>
<name>A0AAU9NLZ6_9ASTR</name>
<feature type="compositionally biased region" description="Polar residues" evidence="2">
    <location>
        <begin position="476"/>
        <end position="486"/>
    </location>
</feature>
<keyword evidence="5" id="KW-1185">Reference proteome</keyword>
<dbReference type="Gene3D" id="3.30.70.330">
    <property type="match status" value="1"/>
</dbReference>
<gene>
    <name evidence="4" type="ORF">LVIROSA_LOCUS25124</name>
</gene>
<sequence>MKGHQTSGEWTEVRRRKTNKTTQRNTGTTNYYVSGFPDGTKKEEPREPFSRFGNVVDIYFGLKKDYLKRNFSFVRYVGITNPKDTETKLQGIKCRNINLEVSISKHQRKDNQYHNHETCRQPTIRQNMQSNAFHGAPSHFEGMRGQKSYAQVINNMNGKKTKEDAMLITLNPNTSMKGWLKKGVLIGETLSLDHMANLHASGIMKEETKYLGGLKLAIRFRWSVDANEYLKDKNRWNDWFKWPVNADQYDSDYERVAWLKIIGVPLPLWDEDNFSKIASRFGKVITPFDGILDRRDYSMDDWSLFKPALFDKVEESNEEEDDPEGITETWMEDVTDELEEGDIRLDKTVAIGGRPNDNRTSANDNRTPAVVVPPSKTPVTGEIGYEESPINAPMGEIHESTHDGVLTSQNTGVSLDIPNEVTKAQQEPPVPIMDHTSTIGPHINHIPGTVENLVPLGCFGQFPNNTTLFLFKSPQAQNTECHSKGTNSGGPKLKKRKRDKSTVKSSHPIHSNQTYNSNLFIRVLQSEMYDVPNVNLDLHMNLTNDEGTNIPGISKETSQTT</sequence>
<protein>
    <recommendedName>
        <fullName evidence="3">RRM domain-containing protein</fullName>
    </recommendedName>
</protein>
<dbReference type="InterPro" id="IPR012677">
    <property type="entry name" value="Nucleotide-bd_a/b_plait_sf"/>
</dbReference>
<reference evidence="4 5" key="1">
    <citation type="submission" date="2022-01" db="EMBL/GenBank/DDBJ databases">
        <authorList>
            <person name="Xiong W."/>
            <person name="Schranz E."/>
        </authorList>
    </citation>
    <scope>NUCLEOTIDE SEQUENCE [LARGE SCALE GENOMIC DNA]</scope>
</reference>